<sequence length="183" mass="18953">MLDAPVLHLRCEAGGTLSLAPGQPEGEAAAPASGPSPEALLAALRDLRITDGRIVVEDRALGLDWALRNLNLALGRPADDALRGAASVKLASGEETVPLRLAASLEDAPQRWHLDLSLPHLRPAALAHAAPALAPLGMLDAPASLTASETLTEDGQPLMPAPRCGPGRSGPILLALREPRPDQ</sequence>
<dbReference type="EMBL" id="FMZX01000001">
    <property type="protein sequence ID" value="SDC27657.1"/>
    <property type="molecule type" value="Genomic_DNA"/>
</dbReference>
<organism evidence="2 3">
    <name type="scientific">Belnapia rosea</name>
    <dbReference type="NCBI Taxonomy" id="938405"/>
    <lineage>
        <taxon>Bacteria</taxon>
        <taxon>Pseudomonadati</taxon>
        <taxon>Pseudomonadota</taxon>
        <taxon>Alphaproteobacteria</taxon>
        <taxon>Acetobacterales</taxon>
        <taxon>Roseomonadaceae</taxon>
        <taxon>Belnapia</taxon>
    </lineage>
</organism>
<dbReference type="STRING" id="938405.SAMN02927895_00628"/>
<feature type="region of interest" description="Disordered" evidence="1">
    <location>
        <begin position="150"/>
        <end position="183"/>
    </location>
</feature>
<dbReference type="AlphaFoldDB" id="A0A1G6K9P0"/>
<evidence type="ECO:0000313" key="3">
    <source>
        <dbReference type="Proteomes" id="UP000198925"/>
    </source>
</evidence>
<gene>
    <name evidence="2" type="ORF">SAMN04487779_1001437</name>
</gene>
<keyword evidence="3" id="KW-1185">Reference proteome</keyword>
<accession>A0A1G6K9P0</accession>
<reference evidence="2 3" key="1">
    <citation type="submission" date="2016-10" db="EMBL/GenBank/DDBJ databases">
        <authorList>
            <person name="de Groot N.N."/>
        </authorList>
    </citation>
    <scope>NUCLEOTIDE SEQUENCE [LARGE SCALE GENOMIC DNA]</scope>
    <source>
        <strain evidence="2 3">CPCC 100156</strain>
    </source>
</reference>
<evidence type="ECO:0000256" key="1">
    <source>
        <dbReference type="SAM" id="MobiDB-lite"/>
    </source>
</evidence>
<protein>
    <submittedName>
        <fullName evidence="2">Uncharacterized protein</fullName>
    </submittedName>
</protein>
<name>A0A1G6K9P0_9PROT</name>
<dbReference type="Proteomes" id="UP000198925">
    <property type="component" value="Unassembled WGS sequence"/>
</dbReference>
<proteinExistence type="predicted"/>
<evidence type="ECO:0000313" key="2">
    <source>
        <dbReference type="EMBL" id="SDC27657.1"/>
    </source>
</evidence>
<dbReference type="RefSeq" id="WP_143018019.1">
    <property type="nucleotide sequence ID" value="NZ_FMXZ01000001.1"/>
</dbReference>